<evidence type="ECO:0000256" key="1">
    <source>
        <dbReference type="SAM" id="Phobius"/>
    </source>
</evidence>
<name>A0A517Y218_9BACT</name>
<evidence type="ECO:0000313" key="4">
    <source>
        <dbReference type="Proteomes" id="UP000319576"/>
    </source>
</evidence>
<evidence type="ECO:0000313" key="3">
    <source>
        <dbReference type="EMBL" id="QDU23810.1"/>
    </source>
</evidence>
<accession>A0A517Y218</accession>
<feature type="transmembrane region" description="Helical" evidence="1">
    <location>
        <begin position="21"/>
        <end position="39"/>
    </location>
</feature>
<dbReference type="AlphaFoldDB" id="A0A517Y218"/>
<feature type="domain" description="DUF1559" evidence="2">
    <location>
        <begin position="40"/>
        <end position="347"/>
    </location>
</feature>
<dbReference type="Pfam" id="PF07596">
    <property type="entry name" value="SBP_bac_10"/>
    <property type="match status" value="1"/>
</dbReference>
<dbReference type="EMBL" id="CP036273">
    <property type="protein sequence ID" value="QDU23810.1"/>
    <property type="molecule type" value="Genomic_DNA"/>
</dbReference>
<dbReference type="Gene3D" id="3.30.700.10">
    <property type="entry name" value="Glycoprotein, Type 4 Pilin"/>
    <property type="match status" value="1"/>
</dbReference>
<dbReference type="KEGG" id="uli:ETAA1_58180"/>
<protein>
    <submittedName>
        <fullName evidence="3">Putative major pilin subunit</fullName>
    </submittedName>
</protein>
<dbReference type="OrthoDB" id="273096at2"/>
<dbReference type="Proteomes" id="UP000319576">
    <property type="component" value="Chromosome"/>
</dbReference>
<dbReference type="PANTHER" id="PTHR30093">
    <property type="entry name" value="GENERAL SECRETION PATHWAY PROTEIN G"/>
    <property type="match status" value="1"/>
</dbReference>
<sequence>MKQALSYFRRTRRSAFTLIELLVVIAIIAILIGLLLPAVQKVREAAARSTCSNNIKQMALGIHNYESTYGVMPSVGQCESGNSTTYTVHGWSVLILPYIEQNAVYNLFDVNYNHFADANYRNATLNAKSRGRAYDDPAHPNGFLAAQTKIKTYVCPSTPISNESRDPVDQTGGIDYMAAALSDIITNPASGIVGTRGGVADRVAGAMNCEGRTINAIQDGSSNTILLIEDAGRAFPTILPYGAGSTRFSAMNTPSRPVNNPTTNNRRVFAWADPDAATNGVSGPSLQTGGAGQARINNNANPIGGGTVCPWQTNNCGPNDEPFSFHTGGCMAAMGDGSVRFLRDTIPAVTLKFIVGAEDGQTISLD</sequence>
<proteinExistence type="predicted"/>
<gene>
    <name evidence="3" type="ORF">ETAA1_58180</name>
</gene>
<keyword evidence="1" id="KW-1133">Transmembrane helix</keyword>
<dbReference type="RefSeq" id="WP_145244797.1">
    <property type="nucleotide sequence ID" value="NZ_CP036273.1"/>
</dbReference>
<keyword evidence="1" id="KW-0812">Transmembrane</keyword>
<dbReference type="NCBIfam" id="TIGR04294">
    <property type="entry name" value="pre_pil_HX9DG"/>
    <property type="match status" value="1"/>
</dbReference>
<reference evidence="3 4" key="1">
    <citation type="submission" date="2019-02" db="EMBL/GenBank/DDBJ databases">
        <title>Deep-cultivation of Planctomycetes and their phenomic and genomic characterization uncovers novel biology.</title>
        <authorList>
            <person name="Wiegand S."/>
            <person name="Jogler M."/>
            <person name="Boedeker C."/>
            <person name="Pinto D."/>
            <person name="Vollmers J."/>
            <person name="Rivas-Marin E."/>
            <person name="Kohn T."/>
            <person name="Peeters S.H."/>
            <person name="Heuer A."/>
            <person name="Rast P."/>
            <person name="Oberbeckmann S."/>
            <person name="Bunk B."/>
            <person name="Jeske O."/>
            <person name="Meyerdierks A."/>
            <person name="Storesund J.E."/>
            <person name="Kallscheuer N."/>
            <person name="Luecker S."/>
            <person name="Lage O.M."/>
            <person name="Pohl T."/>
            <person name="Merkel B.J."/>
            <person name="Hornburger P."/>
            <person name="Mueller R.-W."/>
            <person name="Bruemmer F."/>
            <person name="Labrenz M."/>
            <person name="Spormann A.M."/>
            <person name="Op den Camp H."/>
            <person name="Overmann J."/>
            <person name="Amann R."/>
            <person name="Jetten M.S.M."/>
            <person name="Mascher T."/>
            <person name="Medema M.H."/>
            <person name="Devos D.P."/>
            <person name="Kaster A.-K."/>
            <person name="Ovreas L."/>
            <person name="Rohde M."/>
            <person name="Galperin M.Y."/>
            <person name="Jogler C."/>
        </authorList>
    </citation>
    <scope>NUCLEOTIDE SEQUENCE [LARGE SCALE GENOMIC DNA]</scope>
    <source>
        <strain evidence="3 4">ETA_A1</strain>
    </source>
</reference>
<dbReference type="Pfam" id="PF07963">
    <property type="entry name" value="N_methyl"/>
    <property type="match status" value="1"/>
</dbReference>
<keyword evidence="4" id="KW-1185">Reference proteome</keyword>
<evidence type="ECO:0000259" key="2">
    <source>
        <dbReference type="Pfam" id="PF07596"/>
    </source>
</evidence>
<dbReference type="SUPFAM" id="SSF54523">
    <property type="entry name" value="Pili subunits"/>
    <property type="match status" value="1"/>
</dbReference>
<dbReference type="InterPro" id="IPR011453">
    <property type="entry name" value="DUF1559"/>
</dbReference>
<keyword evidence="1" id="KW-0472">Membrane</keyword>
<dbReference type="InterPro" id="IPR045584">
    <property type="entry name" value="Pilin-like"/>
</dbReference>
<dbReference type="NCBIfam" id="TIGR02532">
    <property type="entry name" value="IV_pilin_GFxxxE"/>
    <property type="match status" value="1"/>
</dbReference>
<dbReference type="PANTHER" id="PTHR30093:SF2">
    <property type="entry name" value="TYPE II SECRETION SYSTEM PROTEIN H"/>
    <property type="match status" value="1"/>
</dbReference>
<organism evidence="3 4">
    <name type="scientific">Urbifossiella limnaea</name>
    <dbReference type="NCBI Taxonomy" id="2528023"/>
    <lineage>
        <taxon>Bacteria</taxon>
        <taxon>Pseudomonadati</taxon>
        <taxon>Planctomycetota</taxon>
        <taxon>Planctomycetia</taxon>
        <taxon>Gemmatales</taxon>
        <taxon>Gemmataceae</taxon>
        <taxon>Urbifossiella</taxon>
    </lineage>
</organism>
<dbReference type="InterPro" id="IPR027558">
    <property type="entry name" value="Pre_pil_HX9DG_C"/>
</dbReference>
<dbReference type="InterPro" id="IPR012902">
    <property type="entry name" value="N_methyl_site"/>
</dbReference>